<dbReference type="EMBL" id="JAVFWL010000006">
    <property type="protein sequence ID" value="KAK6764399.1"/>
    <property type="molecule type" value="Genomic_DNA"/>
</dbReference>
<organism evidence="1 2">
    <name type="scientific">Necator americanus</name>
    <name type="common">Human hookworm</name>
    <dbReference type="NCBI Taxonomy" id="51031"/>
    <lineage>
        <taxon>Eukaryota</taxon>
        <taxon>Metazoa</taxon>
        <taxon>Ecdysozoa</taxon>
        <taxon>Nematoda</taxon>
        <taxon>Chromadorea</taxon>
        <taxon>Rhabditida</taxon>
        <taxon>Rhabditina</taxon>
        <taxon>Rhabditomorpha</taxon>
        <taxon>Strongyloidea</taxon>
        <taxon>Ancylostomatidae</taxon>
        <taxon>Bunostominae</taxon>
        <taxon>Necator</taxon>
    </lineage>
</organism>
<evidence type="ECO:0000313" key="2">
    <source>
        <dbReference type="Proteomes" id="UP001303046"/>
    </source>
</evidence>
<evidence type="ECO:0008006" key="3">
    <source>
        <dbReference type="Google" id="ProtNLM"/>
    </source>
</evidence>
<sequence>MLERRMQDLQQECRHISNEYHTFGEQRPKENECGVTSLQIFDGRGKPHWFKVARIEYLTESLQQSKLTNEDKGGASTSLLGCNDAFSLIDDKDREMKTLPSGLRLIPSLLGYLVNGGIHEHNQESAVTALSSTTTNEDAKWAEFLALQSSGIQEFAGTKAQEQEQVNKMVRNSFESTIERHNDGYHVRLPWKEDAHLLPDNKPIAFKRLCSNLVKLRTTPDILQQYQKAFLDQIHKGIIEKVDAQQPANGNIVHYLSLQAMITPMKEFTKLRVVFDTSAHFKIRPKRH</sequence>
<accession>A0ABR1EP13</accession>
<gene>
    <name evidence="1" type="primary">Necator_chrX.g24813</name>
    <name evidence="1" type="ORF">RB195_024648</name>
</gene>
<dbReference type="PANTHER" id="PTHR47331">
    <property type="entry name" value="PHD-TYPE DOMAIN-CONTAINING PROTEIN"/>
    <property type="match status" value="1"/>
</dbReference>
<dbReference type="Proteomes" id="UP001303046">
    <property type="component" value="Unassembled WGS sequence"/>
</dbReference>
<keyword evidence="2" id="KW-1185">Reference proteome</keyword>
<dbReference type="PANTHER" id="PTHR47331:SF5">
    <property type="entry name" value="RIBONUCLEASE H"/>
    <property type="match status" value="1"/>
</dbReference>
<proteinExistence type="predicted"/>
<name>A0ABR1EP13_NECAM</name>
<evidence type="ECO:0000313" key="1">
    <source>
        <dbReference type="EMBL" id="KAK6764399.1"/>
    </source>
</evidence>
<reference evidence="1 2" key="1">
    <citation type="submission" date="2023-08" db="EMBL/GenBank/DDBJ databases">
        <title>A Necator americanus chromosomal reference genome.</title>
        <authorList>
            <person name="Ilik V."/>
            <person name="Petrzelkova K.J."/>
            <person name="Pardy F."/>
            <person name="Fuh T."/>
            <person name="Niatou-Singa F.S."/>
            <person name="Gouil Q."/>
            <person name="Baker L."/>
            <person name="Ritchie M.E."/>
            <person name="Jex A.R."/>
            <person name="Gazzola D."/>
            <person name="Li H."/>
            <person name="Toshio Fujiwara R."/>
            <person name="Zhan B."/>
            <person name="Aroian R.V."/>
            <person name="Pafco B."/>
            <person name="Schwarz E.M."/>
        </authorList>
    </citation>
    <scope>NUCLEOTIDE SEQUENCE [LARGE SCALE GENOMIC DNA]</scope>
    <source>
        <strain evidence="1 2">Aroian</strain>
        <tissue evidence="1">Whole animal</tissue>
    </source>
</reference>
<protein>
    <recommendedName>
        <fullName evidence="3">Peptidase aspartic putative domain-containing protein</fullName>
    </recommendedName>
</protein>
<comment type="caution">
    <text evidence="1">The sequence shown here is derived from an EMBL/GenBank/DDBJ whole genome shotgun (WGS) entry which is preliminary data.</text>
</comment>